<dbReference type="eggNOG" id="COG2070">
    <property type="taxonomic scope" value="Bacteria"/>
</dbReference>
<dbReference type="Gene3D" id="3.20.20.70">
    <property type="entry name" value="Aldolase class I"/>
    <property type="match status" value="1"/>
</dbReference>
<proteinExistence type="predicted"/>
<dbReference type="HOGENOM" id="CLU_038732_1_1_9"/>
<accession>L0FAQ4</accession>
<dbReference type="InterPro" id="IPR004136">
    <property type="entry name" value="NMO"/>
</dbReference>
<evidence type="ECO:0000256" key="4">
    <source>
        <dbReference type="ARBA" id="ARBA00022643"/>
    </source>
</evidence>
<dbReference type="RefSeq" id="WP_015263061.1">
    <property type="nucleotide sequence ID" value="NC_019903.1"/>
</dbReference>
<dbReference type="AlphaFoldDB" id="L0FAQ4"/>
<dbReference type="PANTHER" id="PTHR32332">
    <property type="entry name" value="2-NITROPROPANE DIOXYGENASE"/>
    <property type="match status" value="1"/>
</dbReference>
<evidence type="ECO:0000313" key="7">
    <source>
        <dbReference type="EMBL" id="AGA70095.1"/>
    </source>
</evidence>
<keyword evidence="3" id="KW-0285">Flavoprotein</keyword>
<dbReference type="NCBIfam" id="TIGR03151">
    <property type="entry name" value="enACPred_II"/>
    <property type="match status" value="1"/>
</dbReference>
<dbReference type="OrthoDB" id="9778912at2"/>
<sequence>MIKTKICDLIGIEHPIFQGGMAWTATGELAAAVSEAGGLGIIGAGQAPADWLRQEIHKIKKITSKPYGVNVMLMSPFVEDVMQVIVEERVPVITTGAGNPGKYIPMLKEIGTKIIPVVASVALAKRLEKAGVDALIAEGMESGGHIGEICTLPLVPQVVDAVSIPVIAAGGIYDGRGMIAALALGAEGVQMGTRFMCATECTISPKVKEMVIKAKDRDTVVTGRSTGHPVRCLGNKLTREFDQLEKAGTPPEELEKMGAGKLRLAMVEGDTQNGSVMSGQIAGAVEKIESAAEIVRDVMEGAERELARLRERFGK</sequence>
<dbReference type="STRING" id="871963.Desdi_2680"/>
<keyword evidence="5" id="KW-0560">Oxidoreductase</keyword>
<dbReference type="EMBL" id="CP003344">
    <property type="protein sequence ID" value="AGA70095.1"/>
    <property type="molecule type" value="Genomic_DNA"/>
</dbReference>
<evidence type="ECO:0000313" key="8">
    <source>
        <dbReference type="Proteomes" id="UP000010797"/>
    </source>
</evidence>
<evidence type="ECO:0000256" key="1">
    <source>
        <dbReference type="ARBA" id="ARBA00003535"/>
    </source>
</evidence>
<evidence type="ECO:0000256" key="6">
    <source>
        <dbReference type="SAM" id="Coils"/>
    </source>
</evidence>
<name>L0FAQ4_DESDL</name>
<dbReference type="Pfam" id="PF03060">
    <property type="entry name" value="NMO"/>
    <property type="match status" value="2"/>
</dbReference>
<keyword evidence="6" id="KW-0175">Coiled coil</keyword>
<evidence type="ECO:0000256" key="2">
    <source>
        <dbReference type="ARBA" id="ARBA00013457"/>
    </source>
</evidence>
<dbReference type="InterPro" id="IPR013785">
    <property type="entry name" value="Aldolase_TIM"/>
</dbReference>
<comment type="function">
    <text evidence="1">Nitronate monooxygenase that uses molecular oxygen to catalyze the oxidative denitrification of alkyl nitronates. Acts on propionate 3-nitronate (P3N), the presumed physiological substrate. Probably functions in the detoxification of P3N, a metabolic poison produced by plants and fungi as a defense mechanism.</text>
</comment>
<dbReference type="SUPFAM" id="SSF51412">
    <property type="entry name" value="Inosine monophosphate dehydrogenase (IMPDH)"/>
    <property type="match status" value="1"/>
</dbReference>
<reference evidence="8" key="1">
    <citation type="submission" date="2012-02" db="EMBL/GenBank/DDBJ databases">
        <title>Complete sequence of Desulfitobacterium dichloroeliminans LMG P-21439.</title>
        <authorList>
            <person name="Lucas S."/>
            <person name="Han J."/>
            <person name="Lapidus A."/>
            <person name="Cheng J.-F."/>
            <person name="Goodwin L."/>
            <person name="Pitluck S."/>
            <person name="Peters L."/>
            <person name="Ovchinnikova G."/>
            <person name="Teshima H."/>
            <person name="Detter J.C."/>
            <person name="Han C."/>
            <person name="Tapia R."/>
            <person name="Land M."/>
            <person name="Hauser L."/>
            <person name="Kyrpides N."/>
            <person name="Ivanova N."/>
            <person name="Pagani I."/>
            <person name="Kruse T."/>
            <person name="de Vos W.M."/>
            <person name="Boon N."/>
            <person name="Smidt H."/>
            <person name="Woyke T."/>
        </authorList>
    </citation>
    <scope>NUCLEOTIDE SEQUENCE [LARGE SCALE GENOMIC DNA]</scope>
    <source>
        <strain evidence="8">LMG P-21439 / DCA1</strain>
    </source>
</reference>
<keyword evidence="8" id="KW-1185">Reference proteome</keyword>
<organism evidence="7 8">
    <name type="scientific">Desulfitobacterium dichloroeliminans (strain LMG P-21439 / DCA1)</name>
    <dbReference type="NCBI Taxonomy" id="871963"/>
    <lineage>
        <taxon>Bacteria</taxon>
        <taxon>Bacillati</taxon>
        <taxon>Bacillota</taxon>
        <taxon>Clostridia</taxon>
        <taxon>Eubacteriales</taxon>
        <taxon>Desulfitobacteriaceae</taxon>
        <taxon>Desulfitobacterium</taxon>
    </lineage>
</organism>
<dbReference type="KEGG" id="ddl:Desdi_2680"/>
<dbReference type="InterPro" id="IPR017569">
    <property type="entry name" value="Enoyl_ACP_red-II_put"/>
</dbReference>
<dbReference type="PANTHER" id="PTHR32332:SF20">
    <property type="entry name" value="2-NITROPROPANE DIOXYGENASE-LIKE PROTEIN"/>
    <property type="match status" value="1"/>
</dbReference>
<dbReference type="Proteomes" id="UP000010797">
    <property type="component" value="Chromosome"/>
</dbReference>
<keyword evidence="4" id="KW-0288">FMN</keyword>
<gene>
    <name evidence="7" type="ordered locus">Desdi_2680</name>
</gene>
<dbReference type="CDD" id="cd04730">
    <property type="entry name" value="NPD_like"/>
    <property type="match status" value="1"/>
</dbReference>
<protein>
    <recommendedName>
        <fullName evidence="2">Probable nitronate monooxygenase</fullName>
    </recommendedName>
</protein>
<feature type="coiled-coil region" evidence="6">
    <location>
        <begin position="285"/>
        <end position="312"/>
    </location>
</feature>
<evidence type="ECO:0000256" key="5">
    <source>
        <dbReference type="ARBA" id="ARBA00023002"/>
    </source>
</evidence>
<dbReference type="GO" id="GO:0018580">
    <property type="term" value="F:nitronate monooxygenase activity"/>
    <property type="evidence" value="ECO:0007669"/>
    <property type="project" value="InterPro"/>
</dbReference>
<evidence type="ECO:0000256" key="3">
    <source>
        <dbReference type="ARBA" id="ARBA00022630"/>
    </source>
</evidence>